<evidence type="ECO:0000256" key="1">
    <source>
        <dbReference type="ARBA" id="ARBA00023157"/>
    </source>
</evidence>
<name>A0A2A6C9Y7_PRIPA</name>
<accession>A0A8R1UJV5</accession>
<protein>
    <submittedName>
        <fullName evidence="3">CUB domain-containing protein</fullName>
    </submittedName>
</protein>
<reference evidence="3" key="2">
    <citation type="submission" date="2022-06" db="UniProtKB">
        <authorList>
            <consortium name="EnsemblMetazoa"/>
        </authorList>
    </citation>
    <scope>IDENTIFICATION</scope>
    <source>
        <strain evidence="3">PS312</strain>
    </source>
</reference>
<organism evidence="3 4">
    <name type="scientific">Pristionchus pacificus</name>
    <name type="common">Parasitic nematode worm</name>
    <dbReference type="NCBI Taxonomy" id="54126"/>
    <lineage>
        <taxon>Eukaryota</taxon>
        <taxon>Metazoa</taxon>
        <taxon>Ecdysozoa</taxon>
        <taxon>Nematoda</taxon>
        <taxon>Chromadorea</taxon>
        <taxon>Rhabditida</taxon>
        <taxon>Rhabditina</taxon>
        <taxon>Diplogasteromorpha</taxon>
        <taxon>Diplogasteroidea</taxon>
        <taxon>Neodiplogasteridae</taxon>
        <taxon>Pristionchus</taxon>
    </lineage>
</organism>
<sequence>MEVMLIPIDANRAFVPTVEIVTNRWQIDYRNLAGYSGRLCSVLANDNGCPRDVYRLASAEWSTIHHTHHSVECAWRVEAPIGYNIEFELVEVSVPVIPGAVCSKDYVEIKFRDDIGLTGARFCHFGMSEK</sequence>
<gene>
    <name evidence="3" type="primary">WBGene00272441</name>
</gene>
<reference evidence="4" key="1">
    <citation type="journal article" date="2008" name="Nat. Genet.">
        <title>The Pristionchus pacificus genome provides a unique perspective on nematode lifestyle and parasitism.</title>
        <authorList>
            <person name="Dieterich C."/>
            <person name="Clifton S.W."/>
            <person name="Schuster L.N."/>
            <person name="Chinwalla A."/>
            <person name="Delehaunty K."/>
            <person name="Dinkelacker I."/>
            <person name="Fulton L."/>
            <person name="Fulton R."/>
            <person name="Godfrey J."/>
            <person name="Minx P."/>
            <person name="Mitreva M."/>
            <person name="Roeseler W."/>
            <person name="Tian H."/>
            <person name="Witte H."/>
            <person name="Yang S.P."/>
            <person name="Wilson R.K."/>
            <person name="Sommer R.J."/>
        </authorList>
    </citation>
    <scope>NUCLEOTIDE SEQUENCE [LARGE SCALE GENOMIC DNA]</scope>
    <source>
        <strain evidence="4">PS312</strain>
    </source>
</reference>
<dbReference type="PROSITE" id="PS01180">
    <property type="entry name" value="CUB"/>
    <property type="match status" value="1"/>
</dbReference>
<dbReference type="AlphaFoldDB" id="A0A2A6C9Y7"/>
<dbReference type="SUPFAM" id="SSF49854">
    <property type="entry name" value="Spermadhesin, CUB domain"/>
    <property type="match status" value="1"/>
</dbReference>
<dbReference type="EnsemblMetazoa" id="PPA34072.1">
    <property type="protein sequence ID" value="PPA34072.1"/>
    <property type="gene ID" value="WBGene00272441"/>
</dbReference>
<keyword evidence="1" id="KW-1015">Disulfide bond</keyword>
<keyword evidence="4" id="KW-1185">Reference proteome</keyword>
<evidence type="ECO:0000313" key="4">
    <source>
        <dbReference type="Proteomes" id="UP000005239"/>
    </source>
</evidence>
<accession>A0A2A6C9Y7</accession>
<dbReference type="InterPro" id="IPR035914">
    <property type="entry name" value="Sperma_CUB_dom_sf"/>
</dbReference>
<proteinExistence type="predicted"/>
<dbReference type="Proteomes" id="UP000005239">
    <property type="component" value="Unassembled WGS sequence"/>
</dbReference>
<comment type="caution">
    <text evidence="2">Lacks conserved residue(s) required for the propagation of feature annotation.</text>
</comment>
<dbReference type="Gene3D" id="2.60.120.290">
    <property type="entry name" value="Spermadhesin, CUB domain"/>
    <property type="match status" value="1"/>
</dbReference>
<evidence type="ECO:0000313" key="3">
    <source>
        <dbReference type="EnsemblMetazoa" id="PPA34072.1"/>
    </source>
</evidence>
<dbReference type="InterPro" id="IPR000859">
    <property type="entry name" value="CUB_dom"/>
</dbReference>
<evidence type="ECO:0000256" key="2">
    <source>
        <dbReference type="PROSITE-ProRule" id="PRU00059"/>
    </source>
</evidence>